<dbReference type="EnsemblMetazoa" id="Aqu2.1.30099_001">
    <property type="protein sequence ID" value="Aqu2.1.30099_001"/>
    <property type="gene ID" value="Aqu2.1.30099"/>
</dbReference>
<protein>
    <submittedName>
        <fullName evidence="2">Uncharacterized protein</fullName>
    </submittedName>
</protein>
<dbReference type="AlphaFoldDB" id="A0A1X7URF9"/>
<reference evidence="2" key="1">
    <citation type="submission" date="2017-05" db="UniProtKB">
        <authorList>
            <consortium name="EnsemblMetazoa"/>
        </authorList>
    </citation>
    <scope>IDENTIFICATION</scope>
</reference>
<organism evidence="2">
    <name type="scientific">Amphimedon queenslandica</name>
    <name type="common">Sponge</name>
    <dbReference type="NCBI Taxonomy" id="400682"/>
    <lineage>
        <taxon>Eukaryota</taxon>
        <taxon>Metazoa</taxon>
        <taxon>Porifera</taxon>
        <taxon>Demospongiae</taxon>
        <taxon>Heteroscleromorpha</taxon>
        <taxon>Haplosclerida</taxon>
        <taxon>Niphatidae</taxon>
        <taxon>Amphimedon</taxon>
    </lineage>
</organism>
<feature type="compositionally biased region" description="Low complexity" evidence="1">
    <location>
        <begin position="1"/>
        <end position="16"/>
    </location>
</feature>
<evidence type="ECO:0000313" key="2">
    <source>
        <dbReference type="EnsemblMetazoa" id="Aqu2.1.30099_001"/>
    </source>
</evidence>
<accession>A0A1X7URF9</accession>
<sequence length="54" mass="6033">MNMVSPRIKPSSISSSMDTKRGHPLATFISDFGFWNEELSGSGWNMSMMSRAPH</sequence>
<dbReference type="InParanoid" id="A0A1X7URF9"/>
<evidence type="ECO:0000256" key="1">
    <source>
        <dbReference type="SAM" id="MobiDB-lite"/>
    </source>
</evidence>
<name>A0A1X7URF9_AMPQE</name>
<feature type="region of interest" description="Disordered" evidence="1">
    <location>
        <begin position="1"/>
        <end position="21"/>
    </location>
</feature>
<proteinExistence type="predicted"/>